<evidence type="ECO:0000256" key="8">
    <source>
        <dbReference type="ARBA" id="ARBA00023239"/>
    </source>
</evidence>
<proteinExistence type="inferred from homology"/>
<dbReference type="RefSeq" id="WP_017226005.1">
    <property type="nucleotide sequence ID" value="NZ_JARJLM010000389.1"/>
</dbReference>
<keyword evidence="13" id="KW-1185">Reference proteome</keyword>
<dbReference type="EMBL" id="JARJLM010000389">
    <property type="protein sequence ID" value="MDF3835836.1"/>
    <property type="molecule type" value="Genomic_DNA"/>
</dbReference>
<comment type="caution">
    <text evidence="12">The sequence shown here is derived from an EMBL/GenBank/DDBJ whole genome shotgun (WGS) entry which is preliminary data.</text>
</comment>
<dbReference type="NCBIfam" id="TIGR00171">
    <property type="entry name" value="leuD"/>
    <property type="match status" value="1"/>
</dbReference>
<accession>A0ABT6AT84</accession>
<evidence type="ECO:0000313" key="13">
    <source>
        <dbReference type="Proteomes" id="UP001216674"/>
    </source>
</evidence>
<comment type="catalytic activity">
    <reaction evidence="1 10">
        <text>(2R,3S)-3-isopropylmalate = (2S)-2-isopropylmalate</text>
        <dbReference type="Rhea" id="RHEA:32287"/>
        <dbReference type="ChEBI" id="CHEBI:1178"/>
        <dbReference type="ChEBI" id="CHEBI:35121"/>
        <dbReference type="EC" id="4.2.1.33"/>
    </reaction>
</comment>
<dbReference type="PANTHER" id="PTHR43345:SF5">
    <property type="entry name" value="3-ISOPROPYLMALATE DEHYDRATASE SMALL SUBUNIT"/>
    <property type="match status" value="1"/>
</dbReference>
<comment type="pathway">
    <text evidence="3 10">Amino-acid biosynthesis; L-leucine biosynthesis; L-leucine from 3-methyl-2-oxobutanoate: step 2/4.</text>
</comment>
<keyword evidence="7 10" id="KW-0028">Amino-acid biosynthesis</keyword>
<comment type="similarity">
    <text evidence="4 10">Belongs to the LeuD family. LeuD type 1 subfamily.</text>
</comment>
<organism evidence="12 13">
    <name type="scientific">Cupriavidus basilensis</name>
    <dbReference type="NCBI Taxonomy" id="68895"/>
    <lineage>
        <taxon>Bacteria</taxon>
        <taxon>Pseudomonadati</taxon>
        <taxon>Pseudomonadota</taxon>
        <taxon>Betaproteobacteria</taxon>
        <taxon>Burkholderiales</taxon>
        <taxon>Burkholderiaceae</taxon>
        <taxon>Cupriavidus</taxon>
    </lineage>
</organism>
<dbReference type="InterPro" id="IPR015928">
    <property type="entry name" value="Aconitase/3IPM_dehydase_swvl"/>
</dbReference>
<dbReference type="GO" id="GO:0003861">
    <property type="term" value="F:3-isopropylmalate dehydratase activity"/>
    <property type="evidence" value="ECO:0007669"/>
    <property type="project" value="UniProtKB-EC"/>
</dbReference>
<dbReference type="InterPro" id="IPR000573">
    <property type="entry name" value="AconitaseA/IPMdHydase_ssu_swvl"/>
</dbReference>
<dbReference type="InterPro" id="IPR033940">
    <property type="entry name" value="IPMI_Swivel"/>
</dbReference>
<dbReference type="SUPFAM" id="SSF52016">
    <property type="entry name" value="LeuD/IlvD-like"/>
    <property type="match status" value="1"/>
</dbReference>
<evidence type="ECO:0000256" key="10">
    <source>
        <dbReference type="HAMAP-Rule" id="MF_01031"/>
    </source>
</evidence>
<evidence type="ECO:0000256" key="2">
    <source>
        <dbReference type="ARBA" id="ARBA00002695"/>
    </source>
</evidence>
<sequence>MEQFVELSGIAAPLVHANIDTDLLIPSREITSPGRDGYGEKLLAPWRYQSSADGERVERPDFVLNRAPFRQASILLTGENFGSGSSREAAAWAVRQFGFRCVIAPSFGAIFQNNCYRNGILPVVLPAAEIDWMAAEAAAGTLILTVDLERCVVRHPQGRCLPFTVPRSERSMLLEGLDAIGLTLKRRAQIQAFQHADRAARPWIWTVDTPQPAGELPP</sequence>
<keyword evidence="6 10" id="KW-0432">Leucine biosynthesis</keyword>
<evidence type="ECO:0000256" key="7">
    <source>
        <dbReference type="ARBA" id="ARBA00022605"/>
    </source>
</evidence>
<dbReference type="PANTHER" id="PTHR43345">
    <property type="entry name" value="3-ISOPROPYLMALATE DEHYDRATASE SMALL SUBUNIT 2-RELATED-RELATED"/>
    <property type="match status" value="1"/>
</dbReference>
<comment type="subunit">
    <text evidence="5 10">Heterodimer of LeuC and LeuD.</text>
</comment>
<evidence type="ECO:0000256" key="1">
    <source>
        <dbReference type="ARBA" id="ARBA00000491"/>
    </source>
</evidence>
<name>A0ABT6AT84_9BURK</name>
<keyword evidence="9 10" id="KW-0100">Branched-chain amino acid biosynthesis</keyword>
<evidence type="ECO:0000256" key="4">
    <source>
        <dbReference type="ARBA" id="ARBA00009845"/>
    </source>
</evidence>
<dbReference type="Proteomes" id="UP001216674">
    <property type="component" value="Unassembled WGS sequence"/>
</dbReference>
<dbReference type="EC" id="4.2.1.33" evidence="10"/>
<dbReference type="HAMAP" id="MF_01031">
    <property type="entry name" value="LeuD_type1"/>
    <property type="match status" value="1"/>
</dbReference>
<protein>
    <recommendedName>
        <fullName evidence="10">3-isopropylmalate dehydratase small subunit</fullName>
        <ecNumber evidence="10">4.2.1.33</ecNumber>
    </recommendedName>
    <alternativeName>
        <fullName evidence="10">Alpha-IPM isomerase</fullName>
        <shortName evidence="10">IPMI</shortName>
    </alternativeName>
    <alternativeName>
        <fullName evidence="10">Isopropylmalate isomerase</fullName>
    </alternativeName>
</protein>
<dbReference type="Pfam" id="PF00694">
    <property type="entry name" value="Aconitase_C"/>
    <property type="match status" value="1"/>
</dbReference>
<dbReference type="InterPro" id="IPR050075">
    <property type="entry name" value="LeuD"/>
</dbReference>
<dbReference type="InterPro" id="IPR004431">
    <property type="entry name" value="3-IsopropMal_deHydase_ssu"/>
</dbReference>
<evidence type="ECO:0000256" key="6">
    <source>
        <dbReference type="ARBA" id="ARBA00022430"/>
    </source>
</evidence>
<dbReference type="NCBIfam" id="NF002458">
    <property type="entry name" value="PRK01641.1"/>
    <property type="match status" value="1"/>
</dbReference>
<reference evidence="12 13" key="1">
    <citation type="submission" date="2023-03" db="EMBL/GenBank/DDBJ databases">
        <title>Draft assemblies of triclosan tolerant bacteria isolated from returned activated sludge.</title>
        <authorList>
            <person name="Van Hamelsveld S."/>
        </authorList>
    </citation>
    <scope>NUCLEOTIDE SEQUENCE [LARGE SCALE GENOMIC DNA]</scope>
    <source>
        <strain evidence="12 13">GW210010_S58</strain>
    </source>
</reference>
<gene>
    <name evidence="10 12" type="primary">leuD</name>
    <name evidence="12" type="ORF">P3W85_23205</name>
</gene>
<comment type="function">
    <text evidence="2 10">Catalyzes the isomerization between 2-isopropylmalate and 3-isopropylmalate, via the formation of 2-isopropylmaleate.</text>
</comment>
<evidence type="ECO:0000259" key="11">
    <source>
        <dbReference type="Pfam" id="PF00694"/>
    </source>
</evidence>
<dbReference type="Gene3D" id="3.20.19.10">
    <property type="entry name" value="Aconitase, domain 4"/>
    <property type="match status" value="1"/>
</dbReference>
<evidence type="ECO:0000256" key="5">
    <source>
        <dbReference type="ARBA" id="ARBA00011271"/>
    </source>
</evidence>
<keyword evidence="8 10" id="KW-0456">Lyase</keyword>
<feature type="domain" description="Aconitase A/isopropylmalate dehydratase small subunit swivel" evidence="11">
    <location>
        <begin position="1"/>
        <end position="127"/>
    </location>
</feature>
<evidence type="ECO:0000256" key="3">
    <source>
        <dbReference type="ARBA" id="ARBA00004729"/>
    </source>
</evidence>
<evidence type="ECO:0000256" key="9">
    <source>
        <dbReference type="ARBA" id="ARBA00023304"/>
    </source>
</evidence>
<dbReference type="CDD" id="cd01577">
    <property type="entry name" value="IPMI_Swivel"/>
    <property type="match status" value="1"/>
</dbReference>
<evidence type="ECO:0000313" key="12">
    <source>
        <dbReference type="EMBL" id="MDF3835836.1"/>
    </source>
</evidence>